<feature type="transmembrane region" description="Helical" evidence="1">
    <location>
        <begin position="70"/>
        <end position="90"/>
    </location>
</feature>
<dbReference type="Proteomes" id="UP000342249">
    <property type="component" value="Unassembled WGS sequence"/>
</dbReference>
<keyword evidence="1" id="KW-1133">Transmembrane helix</keyword>
<proteinExistence type="predicted"/>
<keyword evidence="1" id="KW-0812">Transmembrane</keyword>
<feature type="transmembrane region" description="Helical" evidence="1">
    <location>
        <begin position="40"/>
        <end position="61"/>
    </location>
</feature>
<reference evidence="2 3" key="1">
    <citation type="journal article" date="2019" name="Lett. Appl. Microbiol.">
        <title>A case of 'blown pack' spoilage of vacuum-packaged pork likely associated with Clostridium estertheticum in Canada.</title>
        <authorList>
            <person name="Zhang P."/>
            <person name="Ward P."/>
            <person name="McMullen L.M."/>
            <person name="Yang X."/>
        </authorList>
    </citation>
    <scope>NUCLEOTIDE SEQUENCE [LARGE SCALE GENOMIC DNA]</scope>
    <source>
        <strain evidence="2 3">MA19</strain>
    </source>
</reference>
<evidence type="ECO:0000313" key="2">
    <source>
        <dbReference type="EMBL" id="MPQ62476.1"/>
    </source>
</evidence>
<name>A0A5N7INC1_9CLOT</name>
<organism evidence="2 3">
    <name type="scientific">Clostridium estertheticum</name>
    <dbReference type="NCBI Taxonomy" id="238834"/>
    <lineage>
        <taxon>Bacteria</taxon>
        <taxon>Bacillati</taxon>
        <taxon>Bacillota</taxon>
        <taxon>Clostridia</taxon>
        <taxon>Eubacteriales</taxon>
        <taxon>Clostridiaceae</taxon>
        <taxon>Clostridium</taxon>
    </lineage>
</organism>
<accession>A0A5N7INC1</accession>
<evidence type="ECO:0000313" key="3">
    <source>
        <dbReference type="Proteomes" id="UP000342249"/>
    </source>
</evidence>
<sequence length="108" mass="12495">MKIGKIFSFIGFLLMLVMLIYGFAIGNFTGEGKILLGMPWGQISLVDIYIEFIIVCSWIVYRENNIAKSLIWVLLVLTLGSMISCLYIFLSFNKSNGNWQKFWQKNRL</sequence>
<dbReference type="AlphaFoldDB" id="A0A5N7INC1"/>
<comment type="caution">
    <text evidence="2">The sequence shown here is derived from an EMBL/GenBank/DDBJ whole genome shotgun (WGS) entry which is preliminary data.</text>
</comment>
<dbReference type="PANTHER" id="PTHR36318:SF3">
    <property type="entry name" value="OS06G0581300 PROTEIN"/>
    <property type="match status" value="1"/>
</dbReference>
<dbReference type="InterPro" id="IPR009943">
    <property type="entry name" value="DUF1475"/>
</dbReference>
<dbReference type="PANTHER" id="PTHR36318">
    <property type="entry name" value="OS06G0581300 PROTEIN"/>
    <property type="match status" value="1"/>
</dbReference>
<feature type="transmembrane region" description="Helical" evidence="1">
    <location>
        <begin position="7"/>
        <end position="28"/>
    </location>
</feature>
<keyword evidence="1" id="KW-0472">Membrane</keyword>
<dbReference type="Pfam" id="PF07343">
    <property type="entry name" value="DUF1475"/>
    <property type="match status" value="1"/>
</dbReference>
<gene>
    <name evidence="2" type="ORF">E4V82_10180</name>
</gene>
<dbReference type="EMBL" id="SPSF01000026">
    <property type="protein sequence ID" value="MPQ62476.1"/>
    <property type="molecule type" value="Genomic_DNA"/>
</dbReference>
<evidence type="ECO:0000256" key="1">
    <source>
        <dbReference type="SAM" id="Phobius"/>
    </source>
</evidence>
<protein>
    <submittedName>
        <fullName evidence="2">DUF1475 domain-containing protein</fullName>
    </submittedName>
</protein>